<evidence type="ECO:0000313" key="3">
    <source>
        <dbReference type="Proteomes" id="UP000799537"/>
    </source>
</evidence>
<keyword evidence="3" id="KW-1185">Reference proteome</keyword>
<accession>A0A6A6C2T0</accession>
<dbReference type="Proteomes" id="UP000799537">
    <property type="component" value="Unassembled WGS sequence"/>
</dbReference>
<dbReference type="GeneID" id="54562234"/>
<sequence>MYRTALAQLHIAAKYSKWENLYSPPTTPTPRKPKHMRFPSSTTTTSQSMISRPIRACKLRVIREKGKSNRGRCLLVFKTFKPGAARNRYEPPCGGTRSHGRRASKSEVQGCQICGLFIDMWIGDLENQVPSLCTSAEQSETESTS</sequence>
<feature type="region of interest" description="Disordered" evidence="1">
    <location>
        <begin position="22"/>
        <end position="50"/>
    </location>
</feature>
<proteinExistence type="predicted"/>
<dbReference type="EMBL" id="ML993620">
    <property type="protein sequence ID" value="KAF2161243.1"/>
    <property type="molecule type" value="Genomic_DNA"/>
</dbReference>
<gene>
    <name evidence="2" type="ORF">M409DRAFT_28282</name>
</gene>
<reference evidence="2" key="1">
    <citation type="journal article" date="2020" name="Stud. Mycol.">
        <title>101 Dothideomycetes genomes: a test case for predicting lifestyles and emergence of pathogens.</title>
        <authorList>
            <person name="Haridas S."/>
            <person name="Albert R."/>
            <person name="Binder M."/>
            <person name="Bloem J."/>
            <person name="Labutti K."/>
            <person name="Salamov A."/>
            <person name="Andreopoulos B."/>
            <person name="Baker S."/>
            <person name="Barry K."/>
            <person name="Bills G."/>
            <person name="Bluhm B."/>
            <person name="Cannon C."/>
            <person name="Castanera R."/>
            <person name="Culley D."/>
            <person name="Daum C."/>
            <person name="Ezra D."/>
            <person name="Gonzalez J."/>
            <person name="Henrissat B."/>
            <person name="Kuo A."/>
            <person name="Liang C."/>
            <person name="Lipzen A."/>
            <person name="Lutzoni F."/>
            <person name="Magnuson J."/>
            <person name="Mondo S."/>
            <person name="Nolan M."/>
            <person name="Ohm R."/>
            <person name="Pangilinan J."/>
            <person name="Park H.-J."/>
            <person name="Ramirez L."/>
            <person name="Alfaro M."/>
            <person name="Sun H."/>
            <person name="Tritt A."/>
            <person name="Yoshinaga Y."/>
            <person name="Zwiers L.-H."/>
            <person name="Turgeon B."/>
            <person name="Goodwin S."/>
            <person name="Spatafora J."/>
            <person name="Crous P."/>
            <person name="Grigoriev I."/>
        </authorList>
    </citation>
    <scope>NUCLEOTIDE SEQUENCE</scope>
    <source>
        <strain evidence="2">ATCC 36951</strain>
    </source>
</reference>
<name>A0A6A6C2T0_ZASCE</name>
<dbReference type="AlphaFoldDB" id="A0A6A6C2T0"/>
<dbReference type="OrthoDB" id="3864501at2759"/>
<protein>
    <submittedName>
        <fullName evidence="2">Uncharacterized protein</fullName>
    </submittedName>
</protein>
<organism evidence="2 3">
    <name type="scientific">Zasmidium cellare ATCC 36951</name>
    <dbReference type="NCBI Taxonomy" id="1080233"/>
    <lineage>
        <taxon>Eukaryota</taxon>
        <taxon>Fungi</taxon>
        <taxon>Dikarya</taxon>
        <taxon>Ascomycota</taxon>
        <taxon>Pezizomycotina</taxon>
        <taxon>Dothideomycetes</taxon>
        <taxon>Dothideomycetidae</taxon>
        <taxon>Mycosphaerellales</taxon>
        <taxon>Mycosphaerellaceae</taxon>
        <taxon>Zasmidium</taxon>
    </lineage>
</organism>
<evidence type="ECO:0000256" key="1">
    <source>
        <dbReference type="SAM" id="MobiDB-lite"/>
    </source>
</evidence>
<dbReference type="RefSeq" id="XP_033662132.1">
    <property type="nucleotide sequence ID" value="XM_033808962.1"/>
</dbReference>
<evidence type="ECO:0000313" key="2">
    <source>
        <dbReference type="EMBL" id="KAF2161243.1"/>
    </source>
</evidence>